<evidence type="ECO:0000313" key="2">
    <source>
        <dbReference type="Proteomes" id="UP000054653"/>
    </source>
</evidence>
<organism evidence="1 2">
    <name type="scientific">Trichinella britovi</name>
    <name type="common">Parasitic roundworm</name>
    <dbReference type="NCBI Taxonomy" id="45882"/>
    <lineage>
        <taxon>Eukaryota</taxon>
        <taxon>Metazoa</taxon>
        <taxon>Ecdysozoa</taxon>
        <taxon>Nematoda</taxon>
        <taxon>Enoplea</taxon>
        <taxon>Dorylaimia</taxon>
        <taxon>Trichinellida</taxon>
        <taxon>Trichinellidae</taxon>
        <taxon>Trichinella</taxon>
    </lineage>
</organism>
<sequence>MSMNPTWLSGHWISAWKFFRNSMLTYNQVQM</sequence>
<keyword evidence="2" id="KW-1185">Reference proteome</keyword>
<protein>
    <submittedName>
        <fullName evidence="1">Uncharacterized protein</fullName>
    </submittedName>
</protein>
<dbReference type="AlphaFoldDB" id="A0A0V1AKZ1"/>
<proteinExistence type="predicted"/>
<dbReference type="EMBL" id="JYDI01002286">
    <property type="protein sequence ID" value="KRY25506.1"/>
    <property type="molecule type" value="Genomic_DNA"/>
</dbReference>
<comment type="caution">
    <text evidence="1">The sequence shown here is derived from an EMBL/GenBank/DDBJ whole genome shotgun (WGS) entry which is preliminary data.</text>
</comment>
<dbReference type="Proteomes" id="UP000054653">
    <property type="component" value="Unassembled WGS sequence"/>
</dbReference>
<gene>
    <name evidence="1" type="ORF">T03_6616</name>
</gene>
<reference evidence="1 2" key="1">
    <citation type="submission" date="2015-01" db="EMBL/GenBank/DDBJ databases">
        <title>Evolution of Trichinella species and genotypes.</title>
        <authorList>
            <person name="Korhonen P.K."/>
            <person name="Edoardo P."/>
            <person name="Giuseppe L.R."/>
            <person name="Gasser R.B."/>
        </authorList>
    </citation>
    <scope>NUCLEOTIDE SEQUENCE [LARGE SCALE GENOMIC DNA]</scope>
    <source>
        <strain evidence="1">ISS120</strain>
    </source>
</reference>
<evidence type="ECO:0000313" key="1">
    <source>
        <dbReference type="EMBL" id="KRY25506.1"/>
    </source>
</evidence>
<accession>A0A0V1AKZ1</accession>
<name>A0A0V1AKZ1_TRIBR</name>